<protein>
    <submittedName>
        <fullName evidence="3">Uncharacterized protein</fullName>
    </submittedName>
</protein>
<dbReference type="Proteomes" id="UP000829685">
    <property type="component" value="Unassembled WGS sequence"/>
</dbReference>
<dbReference type="Gene3D" id="3.40.50.720">
    <property type="entry name" value="NAD(P)-binding Rossmann-like Domain"/>
    <property type="match status" value="1"/>
</dbReference>
<evidence type="ECO:0000313" key="4">
    <source>
        <dbReference type="Proteomes" id="UP000829685"/>
    </source>
</evidence>
<dbReference type="CDD" id="cd05233">
    <property type="entry name" value="SDR_c"/>
    <property type="match status" value="1"/>
</dbReference>
<dbReference type="Pfam" id="PF13561">
    <property type="entry name" value="adh_short_C2"/>
    <property type="match status" value="1"/>
</dbReference>
<proteinExistence type="inferred from homology"/>
<evidence type="ECO:0000256" key="1">
    <source>
        <dbReference type="ARBA" id="ARBA00006484"/>
    </source>
</evidence>
<evidence type="ECO:0000313" key="3">
    <source>
        <dbReference type="EMBL" id="KAI1879258.1"/>
    </source>
</evidence>
<dbReference type="GO" id="GO:0016491">
    <property type="term" value="F:oxidoreductase activity"/>
    <property type="evidence" value="ECO:0007669"/>
    <property type="project" value="UniProtKB-KW"/>
</dbReference>
<dbReference type="AlphaFoldDB" id="A0A9P9WU06"/>
<dbReference type="EMBL" id="JAFIMR010000004">
    <property type="protein sequence ID" value="KAI1879258.1"/>
    <property type="molecule type" value="Genomic_DNA"/>
</dbReference>
<keyword evidence="2" id="KW-0560">Oxidoreductase</keyword>
<evidence type="ECO:0000256" key="2">
    <source>
        <dbReference type="ARBA" id="ARBA00023002"/>
    </source>
</evidence>
<keyword evidence="4" id="KW-1185">Reference proteome</keyword>
<dbReference type="OrthoDB" id="1669814at2759"/>
<accession>A0A9P9WU06</accession>
<comment type="similarity">
    <text evidence="1">Belongs to the short-chain dehydrogenases/reductases (SDR) family.</text>
</comment>
<dbReference type="PANTHER" id="PTHR24321:SF8">
    <property type="entry name" value="ESTRADIOL 17-BETA-DEHYDROGENASE 8-RELATED"/>
    <property type="match status" value="1"/>
</dbReference>
<dbReference type="InterPro" id="IPR002347">
    <property type="entry name" value="SDR_fam"/>
</dbReference>
<dbReference type="PANTHER" id="PTHR24321">
    <property type="entry name" value="DEHYDROGENASES, SHORT CHAIN"/>
    <property type="match status" value="1"/>
</dbReference>
<dbReference type="InterPro" id="IPR036291">
    <property type="entry name" value="NAD(P)-bd_dom_sf"/>
</dbReference>
<comment type="caution">
    <text evidence="3">The sequence shown here is derived from an EMBL/GenBank/DDBJ whole genome shotgun (WGS) entry which is preliminary data.</text>
</comment>
<name>A0A9P9WU06_9PEZI</name>
<reference evidence="3" key="1">
    <citation type="submission" date="2021-03" db="EMBL/GenBank/DDBJ databases">
        <title>Revisited historic fungal species revealed as producer of novel bioactive compounds through whole genome sequencing and comparative genomics.</title>
        <authorList>
            <person name="Vignolle G.A."/>
            <person name="Hochenegger N."/>
            <person name="Mach R.L."/>
            <person name="Mach-Aigner A.R."/>
            <person name="Javad Rahimi M."/>
            <person name="Salim K.A."/>
            <person name="Chan C.M."/>
            <person name="Lim L.B.L."/>
            <person name="Cai F."/>
            <person name="Druzhinina I.S."/>
            <person name="U'Ren J.M."/>
            <person name="Derntl C."/>
        </authorList>
    </citation>
    <scope>NUCLEOTIDE SEQUENCE</scope>
    <source>
        <strain evidence="3">TUCIM 5799</strain>
    </source>
</reference>
<organism evidence="3 4">
    <name type="scientific">Neoarthrinium moseri</name>
    <dbReference type="NCBI Taxonomy" id="1658444"/>
    <lineage>
        <taxon>Eukaryota</taxon>
        <taxon>Fungi</taxon>
        <taxon>Dikarya</taxon>
        <taxon>Ascomycota</taxon>
        <taxon>Pezizomycotina</taxon>
        <taxon>Sordariomycetes</taxon>
        <taxon>Xylariomycetidae</taxon>
        <taxon>Amphisphaeriales</taxon>
        <taxon>Apiosporaceae</taxon>
        <taxon>Neoarthrinium</taxon>
    </lineage>
</organism>
<dbReference type="SUPFAM" id="SSF51735">
    <property type="entry name" value="NAD(P)-binding Rossmann-fold domains"/>
    <property type="match status" value="1"/>
</dbReference>
<gene>
    <name evidence="3" type="ORF">JX265_002212</name>
</gene>
<sequence>MASIAGVAGYPNFSAYVASKHGVVGSTKAAAHEVAPRGISVDAVCPNYVNTGMYHELAQGRDLVEHSSHLFKRLVEPEEVTSLVGFLLSDESKFMTKTAYLIDERALS</sequence>